<dbReference type="InterPro" id="IPR000150">
    <property type="entry name" value="Cof"/>
</dbReference>
<dbReference type="NCBIfam" id="TIGR00099">
    <property type="entry name" value="Cof-subfamily"/>
    <property type="match status" value="1"/>
</dbReference>
<name>A0ABW0YDR0_9GAMM</name>
<dbReference type="Gene3D" id="3.40.50.1000">
    <property type="entry name" value="HAD superfamily/HAD-like"/>
    <property type="match status" value="1"/>
</dbReference>
<dbReference type="GO" id="GO:0016787">
    <property type="term" value="F:hydrolase activity"/>
    <property type="evidence" value="ECO:0007669"/>
    <property type="project" value="UniProtKB-KW"/>
</dbReference>
<evidence type="ECO:0000313" key="2">
    <source>
        <dbReference type="Proteomes" id="UP001596132"/>
    </source>
</evidence>
<dbReference type="SFLD" id="SFLDG01140">
    <property type="entry name" value="C2.B:_Phosphomannomutase_and_P"/>
    <property type="match status" value="1"/>
</dbReference>
<dbReference type="SFLD" id="SFLDS00003">
    <property type="entry name" value="Haloacid_Dehalogenase"/>
    <property type="match status" value="1"/>
</dbReference>
<organism evidence="1 2">
    <name type="scientific">Aeromonas eucrenophila</name>
    <dbReference type="NCBI Taxonomy" id="649"/>
    <lineage>
        <taxon>Bacteria</taxon>
        <taxon>Pseudomonadati</taxon>
        <taxon>Pseudomonadota</taxon>
        <taxon>Gammaproteobacteria</taxon>
        <taxon>Aeromonadales</taxon>
        <taxon>Aeromonadaceae</taxon>
        <taxon>Aeromonas</taxon>
    </lineage>
</organism>
<comment type="caution">
    <text evidence="1">The sequence shown here is derived from an EMBL/GenBank/DDBJ whole genome shotgun (WGS) entry which is preliminary data.</text>
</comment>
<reference evidence="2" key="1">
    <citation type="journal article" date="2019" name="Int. J. Syst. Evol. Microbiol.">
        <title>The Global Catalogue of Microorganisms (GCM) 10K type strain sequencing project: providing services to taxonomists for standard genome sequencing and annotation.</title>
        <authorList>
            <consortium name="The Broad Institute Genomics Platform"/>
            <consortium name="The Broad Institute Genome Sequencing Center for Infectious Disease"/>
            <person name="Wu L."/>
            <person name="Ma J."/>
        </authorList>
    </citation>
    <scope>NUCLEOTIDE SEQUENCE [LARGE SCALE GENOMIC DNA]</scope>
    <source>
        <strain evidence="2">KCTC 15012</strain>
    </source>
</reference>
<accession>A0ABW0YDR0</accession>
<dbReference type="InterPro" id="IPR006379">
    <property type="entry name" value="HAD-SF_hydro_IIB"/>
</dbReference>
<dbReference type="RefSeq" id="WP_042641544.1">
    <property type="nucleotide sequence ID" value="NZ_CDDF01000010.1"/>
</dbReference>
<dbReference type="NCBIfam" id="TIGR01484">
    <property type="entry name" value="HAD-SF-IIB"/>
    <property type="match status" value="1"/>
</dbReference>
<dbReference type="InterPro" id="IPR023214">
    <property type="entry name" value="HAD_sf"/>
</dbReference>
<protein>
    <submittedName>
        <fullName evidence="1">Cof-type HAD-IIB family hydrolase</fullName>
    </submittedName>
</protein>
<dbReference type="Gene3D" id="3.30.1240.10">
    <property type="match status" value="1"/>
</dbReference>
<gene>
    <name evidence="1" type="ORF">ACFPVW_11650</name>
</gene>
<dbReference type="SUPFAM" id="SSF56784">
    <property type="entry name" value="HAD-like"/>
    <property type="match status" value="1"/>
</dbReference>
<dbReference type="InterPro" id="IPR036412">
    <property type="entry name" value="HAD-like_sf"/>
</dbReference>
<dbReference type="PROSITE" id="PS01228">
    <property type="entry name" value="COF_1"/>
    <property type="match status" value="1"/>
</dbReference>
<keyword evidence="2" id="KW-1185">Reference proteome</keyword>
<dbReference type="PANTHER" id="PTHR10000">
    <property type="entry name" value="PHOSPHOSERINE PHOSPHATASE"/>
    <property type="match status" value="1"/>
</dbReference>
<sequence>MSHYQAIALDMDGTLLTRDHRISSATRAALAQARAHDIKVLLVTGRHFMTARPFHHELALDTPIICSNGAYLYDPLQDQILAGDPLSVAPLRALLAEVEAQQMEAQFHLSDGIGYIGCEEYVTRIQSRSDKLPAHLKISLLPAEDIEAWLQKPVWKLELFSQDPGRLHRFVGEVVQGLPFTQDWAAPYAVELVQPGCSKGNRLAQWAASEGIAMENVVAFGDNNNDISMFEQVGLAVAMGNAAPQIQAHAHQVTADHNEDGIALALQRWVLPS</sequence>
<keyword evidence="1" id="KW-0378">Hydrolase</keyword>
<proteinExistence type="predicted"/>
<dbReference type="Proteomes" id="UP001596132">
    <property type="component" value="Unassembled WGS sequence"/>
</dbReference>
<evidence type="ECO:0000313" key="1">
    <source>
        <dbReference type="EMBL" id="MFC5706698.1"/>
    </source>
</evidence>
<dbReference type="CDD" id="cd07516">
    <property type="entry name" value="HAD_Pase"/>
    <property type="match status" value="1"/>
</dbReference>
<dbReference type="PANTHER" id="PTHR10000:SF58">
    <property type="entry name" value="PYRIDOXAL PHOSPHATE PHOSPHATASE YBHA"/>
    <property type="match status" value="1"/>
</dbReference>
<dbReference type="Pfam" id="PF08282">
    <property type="entry name" value="Hydrolase_3"/>
    <property type="match status" value="1"/>
</dbReference>
<dbReference type="EMBL" id="JBHSPP010000014">
    <property type="protein sequence ID" value="MFC5706698.1"/>
    <property type="molecule type" value="Genomic_DNA"/>
</dbReference>